<evidence type="ECO:0000313" key="3">
    <source>
        <dbReference type="EMBL" id="MDC7225352.1"/>
    </source>
</evidence>
<organism evidence="3 4">
    <name type="scientific">Candidatus Thalassospirochaeta sargassi</name>
    <dbReference type="NCBI Taxonomy" id="3119039"/>
    <lineage>
        <taxon>Bacteria</taxon>
        <taxon>Pseudomonadati</taxon>
        <taxon>Spirochaetota</taxon>
        <taxon>Spirochaetia</taxon>
        <taxon>Spirochaetales</taxon>
        <taxon>Spirochaetaceae</taxon>
        <taxon>Candidatus Thalassospirochaeta</taxon>
    </lineage>
</organism>
<evidence type="ECO:0000256" key="1">
    <source>
        <dbReference type="SAM" id="Coils"/>
    </source>
</evidence>
<protein>
    <submittedName>
        <fullName evidence="3">FapA family protein</fullName>
    </submittedName>
</protein>
<name>A0AAJ1I9V4_9SPIO</name>
<dbReference type="AlphaFoldDB" id="A0AAJ1I9V4"/>
<dbReference type="EMBL" id="JAQQAL010000006">
    <property type="protein sequence ID" value="MDC7225352.1"/>
    <property type="molecule type" value="Genomic_DNA"/>
</dbReference>
<dbReference type="InterPro" id="IPR046865">
    <property type="entry name" value="FapA_b_solenoid"/>
</dbReference>
<dbReference type="PANTHER" id="PTHR38032">
    <property type="entry name" value="POLYMERASE-RELATED"/>
    <property type="match status" value="1"/>
</dbReference>
<keyword evidence="1" id="KW-0175">Coiled coil</keyword>
<accession>A0AAJ1I9V4</accession>
<dbReference type="InterPro" id="IPR046866">
    <property type="entry name" value="FapA_N"/>
</dbReference>
<dbReference type="Proteomes" id="UP001221217">
    <property type="component" value="Unassembled WGS sequence"/>
</dbReference>
<evidence type="ECO:0000313" key="4">
    <source>
        <dbReference type="Proteomes" id="UP001221217"/>
    </source>
</evidence>
<dbReference type="Pfam" id="PF03961">
    <property type="entry name" value="FapA"/>
    <property type="match status" value="1"/>
</dbReference>
<feature type="coiled-coil region" evidence="1">
    <location>
        <begin position="572"/>
        <end position="599"/>
    </location>
</feature>
<gene>
    <name evidence="3" type="ORF">PQJ61_01160</name>
</gene>
<dbReference type="PANTHER" id="PTHR38032:SF1">
    <property type="entry name" value="RNA-BINDING PROTEIN KHPB N-TERMINAL DOMAIN-CONTAINING PROTEIN"/>
    <property type="match status" value="1"/>
</dbReference>
<proteinExistence type="predicted"/>
<evidence type="ECO:0000259" key="2">
    <source>
        <dbReference type="Pfam" id="PF20250"/>
    </source>
</evidence>
<comment type="caution">
    <text evidence="3">The sequence shown here is derived from an EMBL/GenBank/DDBJ whole genome shotgun (WGS) entry which is preliminary data.</text>
</comment>
<feature type="domain" description="Flagellar Assembly Protein A N-terminal region" evidence="2">
    <location>
        <begin position="256"/>
        <end position="361"/>
    </location>
</feature>
<sequence length="652" mass="73260">MKKLTNNITVTDNKLKVYLTKDNSDFSENSVLKILKDEKIEGEINYELLASLNDKSVVAKFQNQVIIAEAPASLRAQCEQVKFIKTLADWECLYSVFHSAGAVLNKLKRTKQITTMINPPTLFVSAGSIFLRIKVSEYGENLFGEKVKPEALRPIKYNSDNIRQDIIGDEILYYAEKTGYISYRNGTISIESPFYDKNEYERYYIFYPVFEDTKPMEQEYEKTLGLYREKYPNAPVALPGGLTESESVDGSDVYIIEFCKGVRPIDGQDAEIRFLINRDTEDINKNTKEFKHYLIVKENDVIAEKKHRVNGVRGLDLFGKNIEVREAKDKILRTNELIRQESSPGKTLYRASCDGILKMAENSIKISEAMILPDYVDYSTGNIEYGKDVYVGKDIKPQFEVKTGGDLIVKGSIEDGANIFVQGDLLVDGGIVGQNTKVFIKGNATVKFIQDADVYVSGDLRIKTSLIGGKVFAGGSLIVQGKKGSSRSQVFGGEYCSFVRMELPSVGSPYKKTILWCGYNPRIKGLIKASEETLKSIELQMSRLLNSIGVNITNPAARRIIERLSPEKKKLLKVKLLKLKELTTQLNELKGKKANLVGMLYSQHPESLEILVKDRLIPDTTVTFMKTSINISKDTSSSRVIIDDSGIDILNL</sequence>
<dbReference type="Pfam" id="PF20250">
    <property type="entry name" value="FapA_N"/>
    <property type="match status" value="1"/>
</dbReference>
<reference evidence="3 4" key="1">
    <citation type="submission" date="2022-12" db="EMBL/GenBank/DDBJ databases">
        <title>Metagenome assembled genome from gulf of manar.</title>
        <authorList>
            <person name="Kohli P."/>
            <person name="Pk S."/>
            <person name="Venkata Ramana C."/>
            <person name="Sasikala C."/>
        </authorList>
    </citation>
    <scope>NUCLEOTIDE SEQUENCE [LARGE SCALE GENOMIC DNA]</scope>
    <source>
        <strain evidence="3">JB008</strain>
    </source>
</reference>
<dbReference type="InterPro" id="IPR005646">
    <property type="entry name" value="FapA"/>
</dbReference>